<dbReference type="PANTHER" id="PTHR45982:SF1">
    <property type="entry name" value="REGULATOR OF CHROMOSOME CONDENSATION"/>
    <property type="match status" value="1"/>
</dbReference>
<evidence type="ECO:0000313" key="3">
    <source>
        <dbReference type="Proteomes" id="UP001164459"/>
    </source>
</evidence>
<evidence type="ECO:0000256" key="1">
    <source>
        <dbReference type="SAM" id="MobiDB-lite"/>
    </source>
</evidence>
<organism evidence="2 3">
    <name type="scientific">Nannocystis punicea</name>
    <dbReference type="NCBI Taxonomy" id="2995304"/>
    <lineage>
        <taxon>Bacteria</taxon>
        <taxon>Pseudomonadati</taxon>
        <taxon>Myxococcota</taxon>
        <taxon>Polyangia</taxon>
        <taxon>Nannocystales</taxon>
        <taxon>Nannocystaceae</taxon>
        <taxon>Nannocystis</taxon>
    </lineage>
</organism>
<dbReference type="Proteomes" id="UP001164459">
    <property type="component" value="Chromosome"/>
</dbReference>
<dbReference type="EMBL" id="CP114040">
    <property type="protein sequence ID" value="WAS95069.1"/>
    <property type="molecule type" value="Genomic_DNA"/>
</dbReference>
<dbReference type="RefSeq" id="WP_269037401.1">
    <property type="nucleotide sequence ID" value="NZ_CP114040.1"/>
</dbReference>
<dbReference type="Gene3D" id="2.130.10.30">
    <property type="entry name" value="Regulator of chromosome condensation 1/beta-lactamase-inhibitor protein II"/>
    <property type="match status" value="3"/>
</dbReference>
<gene>
    <name evidence="2" type="ORF">O0S08_02815</name>
</gene>
<name>A0ABY7H715_9BACT</name>
<protein>
    <recommendedName>
        <fullName evidence="4">Regulator of chromosome condensation (RCC1) repeat-containing protein</fullName>
    </recommendedName>
</protein>
<keyword evidence="3" id="KW-1185">Reference proteome</keyword>
<evidence type="ECO:0000313" key="2">
    <source>
        <dbReference type="EMBL" id="WAS95069.1"/>
    </source>
</evidence>
<dbReference type="Pfam" id="PF00415">
    <property type="entry name" value="RCC1"/>
    <property type="match status" value="1"/>
</dbReference>
<sequence length="437" mass="45243">MHRLTRPVAPIVRLGFAAAIGGCVARPAAPEPISSASTVAGSTTTPAIAAPADHRIAAGEGHTCVLRGDESVWCWGRDSLGQSRSEAAPAAVPGLLGVRSLSAYDAANCVVTRMGLACWGDDLFGQIAMPPSRQFYPRPELRRAPDGSVDQDGVLGPQATCVLAGGRVECWGEIGSSHVPGEDSRFGPIATGEQGVNPITGWRNSPRRVVPGIDGAVQVAIGSEHLCALMPDLTVRCLGSARHGQLGRVERDLEAHHAAAPVAGLVEVVQIEAGPRATCARTASGEVHCWGSNLFAQLGVGDASKLIAARTVFPGDVDPHDRFSPVPLRVEGLPPVRQMSVGVSHVCAIGDDGRAYCWGTNEGGQLGDGSTERRATPVAMLNVEDAVDVAAGKFGPTSHTCVLLASGKVRCAGHNRRGELGRGGPELDPTPADVEGL</sequence>
<accession>A0ABY7H715</accession>
<proteinExistence type="predicted"/>
<feature type="region of interest" description="Disordered" evidence="1">
    <location>
        <begin position="415"/>
        <end position="437"/>
    </location>
</feature>
<evidence type="ECO:0008006" key="4">
    <source>
        <dbReference type="Google" id="ProtNLM"/>
    </source>
</evidence>
<dbReference type="PROSITE" id="PS50012">
    <property type="entry name" value="RCC1_3"/>
    <property type="match status" value="2"/>
</dbReference>
<dbReference type="SUPFAM" id="SSF50985">
    <property type="entry name" value="RCC1/BLIP-II"/>
    <property type="match status" value="1"/>
</dbReference>
<dbReference type="Pfam" id="PF13540">
    <property type="entry name" value="RCC1_2"/>
    <property type="match status" value="3"/>
</dbReference>
<dbReference type="InterPro" id="IPR051553">
    <property type="entry name" value="Ran_GTPase-activating"/>
</dbReference>
<dbReference type="InterPro" id="IPR009091">
    <property type="entry name" value="RCC1/BLIP-II"/>
</dbReference>
<dbReference type="InterPro" id="IPR000408">
    <property type="entry name" value="Reg_chr_condens"/>
</dbReference>
<dbReference type="PANTHER" id="PTHR45982">
    <property type="entry name" value="REGULATOR OF CHROMOSOME CONDENSATION"/>
    <property type="match status" value="1"/>
</dbReference>
<reference evidence="2" key="1">
    <citation type="submission" date="2022-11" db="EMBL/GenBank/DDBJ databases">
        <title>Minimal conservation of predation-associated metabolite biosynthetic gene clusters underscores biosynthetic potential of Myxococcota including descriptions for ten novel species: Archangium lansinium sp. nov., Myxococcus landrumus sp. nov., Nannocystis bai.</title>
        <authorList>
            <person name="Ahearne A."/>
            <person name="Stevens C."/>
            <person name="Dowd S."/>
        </authorList>
    </citation>
    <scope>NUCLEOTIDE SEQUENCE</scope>
    <source>
        <strain evidence="2">Fl3</strain>
    </source>
</reference>